<dbReference type="AlphaFoldDB" id="A0A4U6QN78"/>
<feature type="region of interest" description="Disordered" evidence="1">
    <location>
        <begin position="276"/>
        <end position="316"/>
    </location>
</feature>
<comment type="caution">
    <text evidence="3">The sequence shown here is derived from an EMBL/GenBank/DDBJ whole genome shotgun (WGS) entry which is preliminary data.</text>
</comment>
<protein>
    <recommendedName>
        <fullName evidence="5">Peptidase</fullName>
    </recommendedName>
</protein>
<dbReference type="SUPFAM" id="SSF55486">
    <property type="entry name" value="Metalloproteases ('zincins'), catalytic domain"/>
    <property type="match status" value="1"/>
</dbReference>
<evidence type="ECO:0000313" key="3">
    <source>
        <dbReference type="EMBL" id="TKV61911.1"/>
    </source>
</evidence>
<name>A0A4U6QN78_9ACTN</name>
<reference evidence="3 4" key="1">
    <citation type="submission" date="2019-05" db="EMBL/GenBank/DDBJ databases">
        <title>Nakamurella sp. N5BH11, whole genome shotgun sequence.</title>
        <authorList>
            <person name="Tuo L."/>
        </authorList>
    </citation>
    <scope>NUCLEOTIDE SEQUENCE [LARGE SCALE GENOMIC DNA]</scope>
    <source>
        <strain evidence="3 4">N5BH11</strain>
    </source>
</reference>
<dbReference type="EMBL" id="SZZH01000001">
    <property type="protein sequence ID" value="TKV61911.1"/>
    <property type="molecule type" value="Genomic_DNA"/>
</dbReference>
<feature type="signal peptide" evidence="2">
    <location>
        <begin position="1"/>
        <end position="25"/>
    </location>
</feature>
<evidence type="ECO:0008006" key="5">
    <source>
        <dbReference type="Google" id="ProtNLM"/>
    </source>
</evidence>
<feature type="compositionally biased region" description="Low complexity" evidence="1">
    <location>
        <begin position="53"/>
        <end position="75"/>
    </location>
</feature>
<dbReference type="Proteomes" id="UP000306985">
    <property type="component" value="Unassembled WGS sequence"/>
</dbReference>
<dbReference type="RefSeq" id="WP_137449216.1">
    <property type="nucleotide sequence ID" value="NZ_SZZH01000001.1"/>
</dbReference>
<dbReference type="PROSITE" id="PS51257">
    <property type="entry name" value="PROKAR_LIPOPROTEIN"/>
    <property type="match status" value="1"/>
</dbReference>
<accession>A0A4U6QN78</accession>
<evidence type="ECO:0000313" key="4">
    <source>
        <dbReference type="Proteomes" id="UP000306985"/>
    </source>
</evidence>
<gene>
    <name evidence="3" type="ORF">FDO65_10350</name>
</gene>
<evidence type="ECO:0000256" key="1">
    <source>
        <dbReference type="SAM" id="MobiDB-lite"/>
    </source>
</evidence>
<feature type="chain" id="PRO_5038358509" description="Peptidase" evidence="2">
    <location>
        <begin position="26"/>
        <end position="316"/>
    </location>
</feature>
<feature type="region of interest" description="Disordered" evidence="1">
    <location>
        <begin position="44"/>
        <end position="78"/>
    </location>
</feature>
<dbReference type="OrthoDB" id="9774900at2"/>
<organism evidence="3 4">
    <name type="scientific">Nakamurella flava</name>
    <dbReference type="NCBI Taxonomy" id="2576308"/>
    <lineage>
        <taxon>Bacteria</taxon>
        <taxon>Bacillati</taxon>
        <taxon>Actinomycetota</taxon>
        <taxon>Actinomycetes</taxon>
        <taxon>Nakamurellales</taxon>
        <taxon>Nakamurellaceae</taxon>
        <taxon>Nakamurella</taxon>
    </lineage>
</organism>
<keyword evidence="4" id="KW-1185">Reference proteome</keyword>
<keyword evidence="2" id="KW-0732">Signal</keyword>
<sequence length="316" mass="32093">MPATSPRFRPTRARLGAATAGLALAAVLTACGSTVAGTVAAADPGTVTNTVRPTTSGTTARPTTAASTPTSTTPTDVTFDNGLTLTELRGDLDAAVTVTDTFWSTHWSDYFTGAYVAPTVTGLYDGLAAGTAPTCGGEPLEAYNAFYCSADDSLAWDVNLIVDGSAQIGDSFPYLVIAHEWGHAVQARLDPSLVAAGYELQADCLGAAALFGAAADGTLQFDEGDTRELVTSLSALGDEMAWATEADHGDSFQRVGWFDLGRTGGVPACIAAAGDPARDTVTQTPPLTVAPSAPGGGPEAEMTATVPSEPTAPPTS</sequence>
<proteinExistence type="predicted"/>
<evidence type="ECO:0000256" key="2">
    <source>
        <dbReference type="SAM" id="SignalP"/>
    </source>
</evidence>